<accession>A0A0B7MBM7</accession>
<keyword evidence="1" id="KW-0812">Transmembrane</keyword>
<dbReference type="AlphaFoldDB" id="A0A0B7MBM7"/>
<dbReference type="RefSeq" id="WP_044664189.1">
    <property type="nucleotide sequence ID" value="NZ_CDRZ01000040.1"/>
</dbReference>
<dbReference type="Proteomes" id="UP000046155">
    <property type="component" value="Unassembled WGS sequence"/>
</dbReference>
<organism evidence="2 3">
    <name type="scientific">Syntrophaceticus schinkii</name>
    <dbReference type="NCBI Taxonomy" id="499207"/>
    <lineage>
        <taxon>Bacteria</taxon>
        <taxon>Bacillati</taxon>
        <taxon>Bacillota</taxon>
        <taxon>Clostridia</taxon>
        <taxon>Thermoanaerobacterales</taxon>
        <taxon>Thermoanaerobacterales Family III. Incertae Sedis</taxon>
        <taxon>Syntrophaceticus</taxon>
    </lineage>
</organism>
<evidence type="ECO:0000256" key="1">
    <source>
        <dbReference type="SAM" id="Phobius"/>
    </source>
</evidence>
<keyword evidence="1" id="KW-1133">Transmembrane helix</keyword>
<evidence type="ECO:0000313" key="3">
    <source>
        <dbReference type="Proteomes" id="UP000046155"/>
    </source>
</evidence>
<name>A0A0B7MBM7_9FIRM</name>
<proteinExistence type="predicted"/>
<feature type="transmembrane region" description="Helical" evidence="1">
    <location>
        <begin position="277"/>
        <end position="297"/>
    </location>
</feature>
<protein>
    <submittedName>
        <fullName evidence="2">Methyl-accepting chemotaxis protein</fullName>
    </submittedName>
</protein>
<sequence>MFDSIEQLEKQVQKFQENILASNQLLAGIEALTLAVKNQQRGYEQASASLIEEIKGHVKAVTDESETLRAGVSSEVQMVTRSTQDATASVMKSNVSLSDSVASKSEALREALAADVKSVLQGTQDAVAEMKTNNYRVIEEVSNKSETLRGALSYDINGVLQETKTAVTEIKANNEATLKAAVEQLSLKISKLNTDTERFIAELKSADESAIDSAVQKLTASQQSNIKQLEAAQSAIEEMNRTLNTKYQEFLQRLENTNFDQLFKTCQDMKKSIETKLYLLMGGVGIAAIIAVLSLLIR</sequence>
<evidence type="ECO:0000313" key="2">
    <source>
        <dbReference type="EMBL" id="CEO87914.1"/>
    </source>
</evidence>
<reference evidence="3" key="1">
    <citation type="submission" date="2015-01" db="EMBL/GenBank/DDBJ databases">
        <authorList>
            <person name="Manzoor Shahid"/>
            <person name="Zubair Saima"/>
        </authorList>
    </citation>
    <scope>NUCLEOTIDE SEQUENCE [LARGE SCALE GENOMIC DNA]</scope>
    <source>
        <strain evidence="3">Sp3</strain>
    </source>
</reference>
<keyword evidence="1" id="KW-0472">Membrane</keyword>
<gene>
    <name evidence="2" type="ORF">SSCH_1340009</name>
</gene>
<keyword evidence="3" id="KW-1185">Reference proteome</keyword>
<dbReference type="EMBL" id="CDRZ01000040">
    <property type="protein sequence ID" value="CEO87914.1"/>
    <property type="molecule type" value="Genomic_DNA"/>
</dbReference>